<dbReference type="PROSITE" id="PS00028">
    <property type="entry name" value="ZINC_FINGER_C2H2_1"/>
    <property type="match status" value="1"/>
</dbReference>
<evidence type="ECO:0000313" key="10">
    <source>
        <dbReference type="Proteomes" id="UP000053854"/>
    </source>
</evidence>
<evidence type="ECO:0000256" key="7">
    <source>
        <dbReference type="PROSITE-ProRule" id="PRU00042"/>
    </source>
</evidence>
<evidence type="ECO:0000313" key="9">
    <source>
        <dbReference type="EMBL" id="KFZ59409.1"/>
    </source>
</evidence>
<name>A0A094L5L2_PODCR</name>
<evidence type="ECO:0000256" key="4">
    <source>
        <dbReference type="ARBA" id="ARBA00022771"/>
    </source>
</evidence>
<reference evidence="9 10" key="1">
    <citation type="submission" date="2014-04" db="EMBL/GenBank/DDBJ databases">
        <title>Genome evolution of avian class.</title>
        <authorList>
            <person name="Zhang G."/>
            <person name="Li C."/>
        </authorList>
    </citation>
    <scope>NUCLEOTIDE SEQUENCE [LARGE SCALE GENOMIC DNA]</scope>
    <source>
        <strain evidence="9">BGI_N338</strain>
    </source>
</reference>
<sequence>CCDCGKGFDGNSDLTEHQLVHTGEKPDLCAPCGKSWSQGSSLTQHQ</sequence>
<dbReference type="FunFam" id="3.30.160.60:FF:001498">
    <property type="entry name" value="Zinc finger protein 404"/>
    <property type="match status" value="1"/>
</dbReference>
<proteinExistence type="predicted"/>
<evidence type="ECO:0000259" key="8">
    <source>
        <dbReference type="PROSITE" id="PS50157"/>
    </source>
</evidence>
<evidence type="ECO:0000256" key="5">
    <source>
        <dbReference type="ARBA" id="ARBA00022833"/>
    </source>
</evidence>
<dbReference type="Proteomes" id="UP000053854">
    <property type="component" value="Unassembled WGS sequence"/>
</dbReference>
<feature type="domain" description="C2H2-type" evidence="8">
    <location>
        <begin position="27"/>
        <end position="46"/>
    </location>
</feature>
<dbReference type="Pfam" id="PF00096">
    <property type="entry name" value="zf-C2H2"/>
    <property type="match status" value="1"/>
</dbReference>
<evidence type="ECO:0000256" key="1">
    <source>
        <dbReference type="ARBA" id="ARBA00004123"/>
    </source>
</evidence>
<organism evidence="9 10">
    <name type="scientific">Podiceps cristatus</name>
    <name type="common">Great crested grebe</name>
    <dbReference type="NCBI Taxonomy" id="345573"/>
    <lineage>
        <taxon>Eukaryota</taxon>
        <taxon>Metazoa</taxon>
        <taxon>Chordata</taxon>
        <taxon>Craniata</taxon>
        <taxon>Vertebrata</taxon>
        <taxon>Euteleostomi</taxon>
        <taxon>Archelosauria</taxon>
        <taxon>Archosauria</taxon>
        <taxon>Dinosauria</taxon>
        <taxon>Saurischia</taxon>
        <taxon>Theropoda</taxon>
        <taxon>Coelurosauria</taxon>
        <taxon>Aves</taxon>
        <taxon>Neognathae</taxon>
        <taxon>Neoaves</taxon>
        <taxon>Mirandornithes</taxon>
        <taxon>Podicipediformes</taxon>
        <taxon>Podicipedidae</taxon>
        <taxon>Podiceps</taxon>
    </lineage>
</organism>
<feature type="non-terminal residue" evidence="9">
    <location>
        <position position="1"/>
    </location>
</feature>
<dbReference type="OrthoDB" id="10004641at2759"/>
<dbReference type="AlphaFoldDB" id="A0A094L5L2"/>
<keyword evidence="5" id="KW-0862">Zinc</keyword>
<dbReference type="EMBL" id="KL260511">
    <property type="protein sequence ID" value="KFZ59409.1"/>
    <property type="molecule type" value="Genomic_DNA"/>
</dbReference>
<keyword evidence="10" id="KW-1185">Reference proteome</keyword>
<dbReference type="PANTHER" id="PTHR23226:SF366">
    <property type="entry name" value="ZINC FINGER PROTEIN ZFP2"/>
    <property type="match status" value="1"/>
</dbReference>
<feature type="non-terminal residue" evidence="9">
    <location>
        <position position="46"/>
    </location>
</feature>
<accession>A0A094L5L2</accession>
<dbReference type="InterPro" id="IPR013087">
    <property type="entry name" value="Znf_C2H2_type"/>
</dbReference>
<dbReference type="PANTHER" id="PTHR23226">
    <property type="entry name" value="ZINC FINGER AND SCAN DOMAIN-CONTAINING"/>
    <property type="match status" value="1"/>
</dbReference>
<dbReference type="PROSITE" id="PS50157">
    <property type="entry name" value="ZINC_FINGER_C2H2_2"/>
    <property type="match status" value="2"/>
</dbReference>
<dbReference type="FunFam" id="3.30.160.60:FF:000710">
    <property type="entry name" value="Zinc finger protein 768"/>
    <property type="match status" value="1"/>
</dbReference>
<comment type="subcellular location">
    <subcellularLocation>
        <location evidence="1">Nucleus</location>
    </subcellularLocation>
</comment>
<dbReference type="GO" id="GO:0000981">
    <property type="term" value="F:DNA-binding transcription factor activity, RNA polymerase II-specific"/>
    <property type="evidence" value="ECO:0007669"/>
    <property type="project" value="TreeGrafter"/>
</dbReference>
<evidence type="ECO:0000256" key="6">
    <source>
        <dbReference type="ARBA" id="ARBA00023242"/>
    </source>
</evidence>
<feature type="domain" description="C2H2-type" evidence="8">
    <location>
        <begin position="1"/>
        <end position="26"/>
    </location>
</feature>
<dbReference type="InterPro" id="IPR036236">
    <property type="entry name" value="Znf_C2H2_sf"/>
</dbReference>
<dbReference type="Gene3D" id="3.30.160.60">
    <property type="entry name" value="Classic Zinc Finger"/>
    <property type="match status" value="2"/>
</dbReference>
<dbReference type="GO" id="GO:0008270">
    <property type="term" value="F:zinc ion binding"/>
    <property type="evidence" value="ECO:0007669"/>
    <property type="project" value="UniProtKB-KW"/>
</dbReference>
<keyword evidence="6" id="KW-0539">Nucleus</keyword>
<gene>
    <name evidence="9" type="ORF">N338_03957</name>
</gene>
<protein>
    <submittedName>
        <fullName evidence="9">Zinc finger protein 70</fullName>
    </submittedName>
</protein>
<evidence type="ECO:0000256" key="2">
    <source>
        <dbReference type="ARBA" id="ARBA00022723"/>
    </source>
</evidence>
<dbReference type="GO" id="GO:0005634">
    <property type="term" value="C:nucleus"/>
    <property type="evidence" value="ECO:0007669"/>
    <property type="project" value="UniProtKB-SubCell"/>
</dbReference>
<keyword evidence="2" id="KW-0479">Metal-binding</keyword>
<dbReference type="GO" id="GO:0000978">
    <property type="term" value="F:RNA polymerase II cis-regulatory region sequence-specific DNA binding"/>
    <property type="evidence" value="ECO:0007669"/>
    <property type="project" value="TreeGrafter"/>
</dbReference>
<dbReference type="SUPFAM" id="SSF57667">
    <property type="entry name" value="beta-beta-alpha zinc fingers"/>
    <property type="match status" value="1"/>
</dbReference>
<evidence type="ECO:0000256" key="3">
    <source>
        <dbReference type="ARBA" id="ARBA00022737"/>
    </source>
</evidence>
<keyword evidence="3" id="KW-0677">Repeat</keyword>
<keyword evidence="4 7" id="KW-0863">Zinc-finger</keyword>